<dbReference type="AlphaFoldDB" id="A0A0A8YTE2"/>
<accession>A0A0A8YTE2</accession>
<reference evidence="1" key="2">
    <citation type="journal article" date="2015" name="Data Brief">
        <title>Shoot transcriptome of the giant reed, Arundo donax.</title>
        <authorList>
            <person name="Barrero R.A."/>
            <person name="Guerrero F.D."/>
            <person name="Moolhuijzen P."/>
            <person name="Goolsby J.A."/>
            <person name="Tidwell J."/>
            <person name="Bellgard S.E."/>
            <person name="Bellgard M.I."/>
        </authorList>
    </citation>
    <scope>NUCLEOTIDE SEQUENCE</scope>
    <source>
        <tissue evidence="1">Shoot tissue taken approximately 20 cm above the soil surface</tissue>
    </source>
</reference>
<evidence type="ECO:0000313" key="1">
    <source>
        <dbReference type="EMBL" id="JAD30329.1"/>
    </source>
</evidence>
<proteinExistence type="predicted"/>
<protein>
    <submittedName>
        <fullName evidence="1">Uncharacterized protein</fullName>
    </submittedName>
</protein>
<name>A0A0A8YTE2_ARUDO</name>
<dbReference type="EMBL" id="GBRH01267566">
    <property type="protein sequence ID" value="JAD30329.1"/>
    <property type="molecule type" value="Transcribed_RNA"/>
</dbReference>
<organism evidence="1">
    <name type="scientific">Arundo donax</name>
    <name type="common">Giant reed</name>
    <name type="synonym">Donax arundinaceus</name>
    <dbReference type="NCBI Taxonomy" id="35708"/>
    <lineage>
        <taxon>Eukaryota</taxon>
        <taxon>Viridiplantae</taxon>
        <taxon>Streptophyta</taxon>
        <taxon>Embryophyta</taxon>
        <taxon>Tracheophyta</taxon>
        <taxon>Spermatophyta</taxon>
        <taxon>Magnoliopsida</taxon>
        <taxon>Liliopsida</taxon>
        <taxon>Poales</taxon>
        <taxon>Poaceae</taxon>
        <taxon>PACMAD clade</taxon>
        <taxon>Arundinoideae</taxon>
        <taxon>Arundineae</taxon>
        <taxon>Arundo</taxon>
    </lineage>
</organism>
<sequence length="22" mass="2604">MFIYKSMSIPYSVCNIGYMRSI</sequence>
<reference evidence="1" key="1">
    <citation type="submission" date="2014-09" db="EMBL/GenBank/DDBJ databases">
        <authorList>
            <person name="Magalhaes I.L.F."/>
            <person name="Oliveira U."/>
            <person name="Santos F.R."/>
            <person name="Vidigal T.H.D.A."/>
            <person name="Brescovit A.D."/>
            <person name="Santos A.J."/>
        </authorList>
    </citation>
    <scope>NUCLEOTIDE SEQUENCE</scope>
    <source>
        <tissue evidence="1">Shoot tissue taken approximately 20 cm above the soil surface</tissue>
    </source>
</reference>